<evidence type="ECO:0000313" key="5">
    <source>
        <dbReference type="Proteomes" id="UP001055439"/>
    </source>
</evidence>
<evidence type="ECO:0000256" key="2">
    <source>
        <dbReference type="SAM" id="Phobius"/>
    </source>
</evidence>
<sequence>MGRFASLLLAAAVVVIMFMAATHFISATSYHPPPINPHKPMLDDKQMFMTGTPMQKNLVNFDWLEMISFAGFVLVAVVVVLGMASVLCISATMDHGVPGVGRKLLEATPQQPLIHASLRDQPGPPSPTHNVGKVQSVPPPPAPSA</sequence>
<evidence type="ECO:0000313" key="4">
    <source>
        <dbReference type="EMBL" id="URD88431.1"/>
    </source>
</evidence>
<feature type="signal peptide" evidence="3">
    <location>
        <begin position="1"/>
        <end position="27"/>
    </location>
</feature>
<keyword evidence="2" id="KW-0812">Transmembrane</keyword>
<dbReference type="EMBL" id="CP097504">
    <property type="protein sequence ID" value="URD88431.1"/>
    <property type="molecule type" value="Genomic_DNA"/>
</dbReference>
<feature type="transmembrane region" description="Helical" evidence="2">
    <location>
        <begin position="66"/>
        <end position="93"/>
    </location>
</feature>
<evidence type="ECO:0008006" key="6">
    <source>
        <dbReference type="Google" id="ProtNLM"/>
    </source>
</evidence>
<keyword evidence="2" id="KW-1133">Transmembrane helix</keyword>
<feature type="region of interest" description="Disordered" evidence="1">
    <location>
        <begin position="116"/>
        <end position="145"/>
    </location>
</feature>
<organism evidence="4 5">
    <name type="scientific">Musa troglodytarum</name>
    <name type="common">fe'i banana</name>
    <dbReference type="NCBI Taxonomy" id="320322"/>
    <lineage>
        <taxon>Eukaryota</taxon>
        <taxon>Viridiplantae</taxon>
        <taxon>Streptophyta</taxon>
        <taxon>Embryophyta</taxon>
        <taxon>Tracheophyta</taxon>
        <taxon>Spermatophyta</taxon>
        <taxon>Magnoliopsida</taxon>
        <taxon>Liliopsida</taxon>
        <taxon>Zingiberales</taxon>
        <taxon>Musaceae</taxon>
        <taxon>Musa</taxon>
    </lineage>
</organism>
<feature type="chain" id="PRO_5039242591" description="Transmembrane protein" evidence="3">
    <location>
        <begin position="28"/>
        <end position="145"/>
    </location>
</feature>
<name>A0A9E7F5Q5_9LILI</name>
<protein>
    <recommendedName>
        <fullName evidence="6">Transmembrane protein</fullName>
    </recommendedName>
</protein>
<keyword evidence="5" id="KW-1185">Reference proteome</keyword>
<dbReference type="Proteomes" id="UP001055439">
    <property type="component" value="Chromosome 2"/>
</dbReference>
<keyword evidence="2" id="KW-0472">Membrane</keyword>
<proteinExistence type="predicted"/>
<dbReference type="AlphaFoldDB" id="A0A9E7F5Q5"/>
<reference evidence="4" key="1">
    <citation type="submission" date="2022-05" db="EMBL/GenBank/DDBJ databases">
        <title>The Musa troglodytarum L. genome provides insights into the mechanism of non-climacteric behaviour and enrichment of carotenoids.</title>
        <authorList>
            <person name="Wang J."/>
        </authorList>
    </citation>
    <scope>NUCLEOTIDE SEQUENCE</scope>
    <source>
        <tissue evidence="4">Leaf</tissue>
    </source>
</reference>
<gene>
    <name evidence="4" type="ORF">MUK42_28727</name>
</gene>
<keyword evidence="3" id="KW-0732">Signal</keyword>
<accession>A0A9E7F5Q5</accession>
<evidence type="ECO:0000256" key="1">
    <source>
        <dbReference type="SAM" id="MobiDB-lite"/>
    </source>
</evidence>
<evidence type="ECO:0000256" key="3">
    <source>
        <dbReference type="SAM" id="SignalP"/>
    </source>
</evidence>